<comment type="caution">
    <text evidence="3">The sequence shown here is derived from an EMBL/GenBank/DDBJ whole genome shotgun (WGS) entry which is preliminary data.</text>
</comment>
<dbReference type="Proteomes" id="UP000593568">
    <property type="component" value="Unassembled WGS sequence"/>
</dbReference>
<keyword evidence="4" id="KW-1185">Reference proteome</keyword>
<feature type="domain" description="Putative plant transposon protein" evidence="2">
    <location>
        <begin position="41"/>
        <end position="180"/>
    </location>
</feature>
<feature type="region of interest" description="Disordered" evidence="1">
    <location>
        <begin position="260"/>
        <end position="287"/>
    </location>
</feature>
<evidence type="ECO:0000256" key="1">
    <source>
        <dbReference type="SAM" id="MobiDB-lite"/>
    </source>
</evidence>
<dbReference type="EMBL" id="JABEZW010000005">
    <property type="protein sequence ID" value="MBA0765354.1"/>
    <property type="molecule type" value="Genomic_DNA"/>
</dbReference>
<feature type="compositionally biased region" description="Acidic residues" evidence="1">
    <location>
        <begin position="260"/>
        <end position="273"/>
    </location>
</feature>
<accession>A0A7J9DXV9</accession>
<name>A0A7J9DXV9_9ROSI</name>
<evidence type="ECO:0000259" key="2">
    <source>
        <dbReference type="Pfam" id="PF20167"/>
    </source>
</evidence>
<protein>
    <recommendedName>
        <fullName evidence="2">Putative plant transposon protein domain-containing protein</fullName>
    </recommendedName>
</protein>
<gene>
    <name evidence="3" type="ORF">Gotri_014567</name>
</gene>
<dbReference type="AlphaFoldDB" id="A0A7J9DXV9"/>
<reference evidence="3 4" key="1">
    <citation type="journal article" date="2019" name="Genome Biol. Evol.">
        <title>Insights into the evolution of the New World diploid cottons (Gossypium, subgenus Houzingenia) based on genome sequencing.</title>
        <authorList>
            <person name="Grover C.E."/>
            <person name="Arick M.A. 2nd"/>
            <person name="Thrash A."/>
            <person name="Conover J.L."/>
            <person name="Sanders W.S."/>
            <person name="Peterson D.G."/>
            <person name="Frelichowski J.E."/>
            <person name="Scheffler J.A."/>
            <person name="Scheffler B.E."/>
            <person name="Wendel J.F."/>
        </authorList>
    </citation>
    <scope>NUCLEOTIDE SEQUENCE [LARGE SCALE GENOMIC DNA]</scope>
    <source>
        <strain evidence="3">8</strain>
        <tissue evidence="3">Leaf</tissue>
    </source>
</reference>
<proteinExistence type="predicted"/>
<evidence type="ECO:0000313" key="4">
    <source>
        <dbReference type="Proteomes" id="UP000593568"/>
    </source>
</evidence>
<sequence>MPPKKSKKTTVQETPVVSNLAKFENPNFEKYFLKLQETVVNLVVQEFYASFRDQEIRKRLSWDTVTVRGKEVSITPRKICEFYDVPFYSKDFLNNIDLDKLEDIDMEDVIKYLTQDRGTWNHRLDTSFPTNFDPVIMFPRKQICVGRWIYCEMRHCTQSEKPRIFFPHLEKELCGRAEVPMSENEQFMKPTRSIIRDSLYTKYVELQRKQIMNWNQRRKEKLDVLMSLKRKEQSKARKGTSASTEEKIDGMIKWMQEMEAEDEEETLEAEVEGDTQNLPRLEDENEEPFMEEAQQLELSMNNGGCTYQ</sequence>
<dbReference type="InterPro" id="IPR046796">
    <property type="entry name" value="Transposase_32_dom"/>
</dbReference>
<dbReference type="Pfam" id="PF20167">
    <property type="entry name" value="Transposase_32"/>
    <property type="match status" value="1"/>
</dbReference>
<evidence type="ECO:0000313" key="3">
    <source>
        <dbReference type="EMBL" id="MBA0765354.1"/>
    </source>
</evidence>
<organism evidence="3 4">
    <name type="scientific">Gossypium trilobum</name>
    <dbReference type="NCBI Taxonomy" id="34281"/>
    <lineage>
        <taxon>Eukaryota</taxon>
        <taxon>Viridiplantae</taxon>
        <taxon>Streptophyta</taxon>
        <taxon>Embryophyta</taxon>
        <taxon>Tracheophyta</taxon>
        <taxon>Spermatophyta</taxon>
        <taxon>Magnoliopsida</taxon>
        <taxon>eudicotyledons</taxon>
        <taxon>Gunneridae</taxon>
        <taxon>Pentapetalae</taxon>
        <taxon>rosids</taxon>
        <taxon>malvids</taxon>
        <taxon>Malvales</taxon>
        <taxon>Malvaceae</taxon>
        <taxon>Malvoideae</taxon>
        <taxon>Gossypium</taxon>
    </lineage>
</organism>